<proteinExistence type="predicted"/>
<name>A0ACC3MW91_9PEZI</name>
<evidence type="ECO:0000313" key="2">
    <source>
        <dbReference type="Proteomes" id="UP001281147"/>
    </source>
</evidence>
<reference evidence="1" key="1">
    <citation type="submission" date="2023-07" db="EMBL/GenBank/DDBJ databases">
        <title>Black Yeasts Isolated from many extreme environments.</title>
        <authorList>
            <person name="Coleine C."/>
            <person name="Stajich J.E."/>
            <person name="Selbmann L."/>
        </authorList>
    </citation>
    <scope>NUCLEOTIDE SEQUENCE</scope>
    <source>
        <strain evidence="1">CCFEE 5714</strain>
    </source>
</reference>
<dbReference type="Proteomes" id="UP001281147">
    <property type="component" value="Unassembled WGS sequence"/>
</dbReference>
<comment type="caution">
    <text evidence="1">The sequence shown here is derived from an EMBL/GenBank/DDBJ whole genome shotgun (WGS) entry which is preliminary data.</text>
</comment>
<accession>A0ACC3MW91</accession>
<sequence>MATSPAPSEALSDSHLDPHPLPASDANGSSPIEELSECIKLVVGSEKHIFHISKDLICNNVEFFSHAFTGNFMESKTKTLSFPDDDPDRFVELETWLKGGKASGPEQQWISLVKSYLFAEKYHIDELQNTIVDNLYAKYAAHEDGVNISFGTLDFIVENSFAHSPLRRFFADMLTNGISLQQLPSRLENIPPEFIQDMCLALKSTVHMNGPTNISLLTHPISTYYVSSAHTKATAMPRTVDPADVPTRMYCDGFYCLQSEQPKPIQGLVHLWSSTIIDCQMNDNGFYCDGPRCDPSHEHTAHHEQWALLSGDRYHCLDCRNTDFCSVCIRGPLPCKDGGHSMLRIRPTSARKTPLTEQVTIKQKQDRAARGACWRCGSEEHATNKCTTKEPVMAADVDAED</sequence>
<organism evidence="1 2">
    <name type="scientific">Vermiconidia calcicola</name>
    <dbReference type="NCBI Taxonomy" id="1690605"/>
    <lineage>
        <taxon>Eukaryota</taxon>
        <taxon>Fungi</taxon>
        <taxon>Dikarya</taxon>
        <taxon>Ascomycota</taxon>
        <taxon>Pezizomycotina</taxon>
        <taxon>Dothideomycetes</taxon>
        <taxon>Dothideomycetidae</taxon>
        <taxon>Mycosphaerellales</taxon>
        <taxon>Extremaceae</taxon>
        <taxon>Vermiconidia</taxon>
    </lineage>
</organism>
<evidence type="ECO:0000313" key="1">
    <source>
        <dbReference type="EMBL" id="KAK3705019.1"/>
    </source>
</evidence>
<dbReference type="EMBL" id="JAUTXU010000133">
    <property type="protein sequence ID" value="KAK3705019.1"/>
    <property type="molecule type" value="Genomic_DNA"/>
</dbReference>
<gene>
    <name evidence="1" type="ORF">LTR37_013536</name>
</gene>
<protein>
    <submittedName>
        <fullName evidence="1">Uncharacterized protein</fullName>
    </submittedName>
</protein>
<keyword evidence="2" id="KW-1185">Reference proteome</keyword>